<reference evidence="10" key="1">
    <citation type="submission" date="2022-08" db="EMBL/GenBank/DDBJ databases">
        <authorList>
            <person name="Dzunkova M."/>
            <person name="La Clair J."/>
            <person name="Tyml T."/>
            <person name="Doud D."/>
            <person name="Schulz F."/>
            <person name="Piquer S."/>
            <person name="Porcel Sanchis D."/>
            <person name="Osborn A."/>
            <person name="Robinson D."/>
            <person name="Louie K.B."/>
            <person name="Bowen B.P."/>
            <person name="Bowers R."/>
            <person name="Lee J."/>
            <person name="Arnau Llombart V."/>
            <person name="Diaz Villanueva W."/>
            <person name="Gosliner T."/>
            <person name="Northen T."/>
            <person name="Cheng J.-F."/>
            <person name="Burkart M.D."/>
            <person name="Woyke T."/>
        </authorList>
    </citation>
    <scope>NUCLEOTIDE SEQUENCE</scope>
    <source>
        <strain evidence="10">Df01</strain>
    </source>
</reference>
<dbReference type="GO" id="GO:0004070">
    <property type="term" value="F:aspartate carbamoyltransferase activity"/>
    <property type="evidence" value="ECO:0007669"/>
    <property type="project" value="UniProtKB-EC"/>
</dbReference>
<evidence type="ECO:0000256" key="5">
    <source>
        <dbReference type="ARBA" id="ARBA00043884"/>
    </source>
</evidence>
<feature type="binding site" evidence="7">
    <location>
        <position position="228"/>
    </location>
    <ligand>
        <name>L-aspartate</name>
        <dbReference type="ChEBI" id="CHEBI:29991"/>
    </ligand>
</feature>
<comment type="function">
    <text evidence="5 7">Catalyzes the condensation of carbamoyl phosphate and aspartate to form carbamoyl aspartate and inorganic phosphate, the committed step in the de novo pyrimidine nucleotide biosynthesis pathway.</text>
</comment>
<dbReference type="InterPro" id="IPR006130">
    <property type="entry name" value="Asp/Orn_carbamoylTrfase"/>
</dbReference>
<dbReference type="PROSITE" id="PS00097">
    <property type="entry name" value="CARBAMOYLTRANSFERASE"/>
    <property type="match status" value="1"/>
</dbReference>
<feature type="binding site" evidence="7">
    <location>
        <position position="57"/>
    </location>
    <ligand>
        <name>carbamoyl phosphate</name>
        <dbReference type="ChEBI" id="CHEBI:58228"/>
    </ligand>
</feature>
<keyword evidence="4 7" id="KW-0665">Pyrimidine biosynthesis</keyword>
<accession>A0ABT7QN86</accession>
<evidence type="ECO:0000313" key="10">
    <source>
        <dbReference type="EMBL" id="MDM5147993.1"/>
    </source>
</evidence>
<evidence type="ECO:0000259" key="8">
    <source>
        <dbReference type="Pfam" id="PF00185"/>
    </source>
</evidence>
<dbReference type="Pfam" id="PF00185">
    <property type="entry name" value="OTCace"/>
    <property type="match status" value="1"/>
</dbReference>
<feature type="binding site" evidence="7">
    <location>
        <position position="138"/>
    </location>
    <ligand>
        <name>carbamoyl phosphate</name>
        <dbReference type="ChEBI" id="CHEBI:58228"/>
    </ligand>
</feature>
<dbReference type="InterPro" id="IPR006132">
    <property type="entry name" value="Asp/Orn_carbamoyltranf_P-bd"/>
</dbReference>
<feature type="domain" description="Aspartate/ornithine carbamoyltransferase carbamoyl-P binding" evidence="9">
    <location>
        <begin position="10"/>
        <end position="151"/>
    </location>
</feature>
<dbReference type="HAMAP" id="MF_00001">
    <property type="entry name" value="Asp_carb_tr"/>
    <property type="match status" value="1"/>
</dbReference>
<organism evidence="10 11">
    <name type="scientific">Candidatus Doriopsillibacter californiensis</name>
    <dbReference type="NCBI Taxonomy" id="2970740"/>
    <lineage>
        <taxon>Bacteria</taxon>
        <taxon>Pseudomonadati</taxon>
        <taxon>Pseudomonadota</taxon>
        <taxon>Gammaproteobacteria</taxon>
        <taxon>Candidatus Tethybacterales</taxon>
        <taxon>Candidatus Persebacteraceae</taxon>
        <taxon>Candidatus Doriopsillibacter</taxon>
    </lineage>
</organism>
<feature type="binding site" evidence="7">
    <location>
        <position position="172"/>
    </location>
    <ligand>
        <name>L-aspartate</name>
        <dbReference type="ChEBI" id="CHEBI:29991"/>
    </ligand>
</feature>
<dbReference type="InterPro" id="IPR006131">
    <property type="entry name" value="Asp_carbamoyltransf_Asp/Orn-bd"/>
</dbReference>
<dbReference type="PRINTS" id="PR00100">
    <property type="entry name" value="AOTCASE"/>
</dbReference>
<feature type="binding site" evidence="7">
    <location>
        <position position="86"/>
    </location>
    <ligand>
        <name>L-aspartate</name>
        <dbReference type="ChEBI" id="CHEBI:29991"/>
    </ligand>
</feature>
<comment type="catalytic activity">
    <reaction evidence="6 7">
        <text>carbamoyl phosphate + L-aspartate = N-carbamoyl-L-aspartate + phosphate + H(+)</text>
        <dbReference type="Rhea" id="RHEA:20013"/>
        <dbReference type="ChEBI" id="CHEBI:15378"/>
        <dbReference type="ChEBI" id="CHEBI:29991"/>
        <dbReference type="ChEBI" id="CHEBI:32814"/>
        <dbReference type="ChEBI" id="CHEBI:43474"/>
        <dbReference type="ChEBI" id="CHEBI:58228"/>
        <dbReference type="EC" id="2.1.3.2"/>
    </reaction>
</comment>
<comment type="pathway">
    <text evidence="1 7">Pyrimidine metabolism; UMP biosynthesis via de novo pathway; (S)-dihydroorotate from bicarbonate: step 2/3.</text>
</comment>
<dbReference type="InterPro" id="IPR002082">
    <property type="entry name" value="Asp_carbamoyltransf"/>
</dbReference>
<dbReference type="SUPFAM" id="SSF53671">
    <property type="entry name" value="Aspartate/ornithine carbamoyltransferase"/>
    <property type="match status" value="1"/>
</dbReference>
<dbReference type="PANTHER" id="PTHR45753">
    <property type="entry name" value="ORNITHINE CARBAMOYLTRANSFERASE, MITOCHONDRIAL"/>
    <property type="match status" value="1"/>
</dbReference>
<evidence type="ECO:0000256" key="7">
    <source>
        <dbReference type="HAMAP-Rule" id="MF_00001"/>
    </source>
</evidence>
<evidence type="ECO:0000256" key="3">
    <source>
        <dbReference type="ARBA" id="ARBA00022679"/>
    </source>
</evidence>
<protein>
    <recommendedName>
        <fullName evidence="7">Aspartate carbamoyltransferase</fullName>
        <ecNumber evidence="7">2.1.3.2</ecNumber>
    </recommendedName>
    <alternativeName>
        <fullName evidence="7">Aspartate transcarbamylase</fullName>
        <shortName evidence="7">ATCase</shortName>
    </alternativeName>
</protein>
<feature type="domain" description="Aspartate/ornithine carbamoyltransferase Asp/Orn-binding" evidence="8">
    <location>
        <begin position="159"/>
        <end position="303"/>
    </location>
</feature>
<feature type="binding site" evidence="7">
    <location>
        <position position="108"/>
    </location>
    <ligand>
        <name>carbamoyl phosphate</name>
        <dbReference type="ChEBI" id="CHEBI:58228"/>
    </ligand>
</feature>
<evidence type="ECO:0000259" key="9">
    <source>
        <dbReference type="Pfam" id="PF02729"/>
    </source>
</evidence>
<sequence>MQLTSDGRLRHLITLDGLSKSLLCDIFSDADIWARGNSSRPLAEKLFINIFFETSTRTRTAFEAAAKQLGADVVNLNQATMAGDIKQESLEDTVRTVAAMGAVGIALRHPDAGAPQAAVAAAAPGIAVINGGNNCESHPTQGLTDAYTIRERVGDDFSGLSVAIVGDVLHSRVARSNLHMLRIMGATDIRLVGPPELCPQILQNDLGASVFSDLEEAINSVDIVILLRVQRERLRAMPQESDYFRNYGLTAARLAMLKKDVMILHPGPINRGVEISDSVADGPQSMILRQVTNGMAIRKAVLSRLCST</sequence>
<evidence type="ECO:0000313" key="11">
    <source>
        <dbReference type="Proteomes" id="UP001168167"/>
    </source>
</evidence>
<reference evidence="10" key="2">
    <citation type="journal article" date="2023" name="Microbiome">
        <title>Synthase-selected sorting approach identifies a beta-lactone synthase in a nudibranch symbiotic bacterium.</title>
        <authorList>
            <person name="Dzunkova M."/>
            <person name="La Clair J.J."/>
            <person name="Tyml T."/>
            <person name="Doud D."/>
            <person name="Schulz F."/>
            <person name="Piquer-Esteban S."/>
            <person name="Porcel Sanchis D."/>
            <person name="Osborn A."/>
            <person name="Robinson D."/>
            <person name="Louie K.B."/>
            <person name="Bowen B.P."/>
            <person name="Bowers R.M."/>
            <person name="Lee J."/>
            <person name="Arnau V."/>
            <person name="Diaz-Villanueva W."/>
            <person name="Stepanauskas R."/>
            <person name="Gosliner T."/>
            <person name="Date S.V."/>
            <person name="Northen T.R."/>
            <person name="Cheng J.F."/>
            <person name="Burkart M.D."/>
            <person name="Woyke T."/>
        </authorList>
    </citation>
    <scope>NUCLEOTIDE SEQUENCE</scope>
    <source>
        <strain evidence="10">Df01</strain>
    </source>
</reference>
<feature type="binding site" evidence="7">
    <location>
        <position position="268"/>
    </location>
    <ligand>
        <name>carbamoyl phosphate</name>
        <dbReference type="ChEBI" id="CHEBI:58228"/>
    </ligand>
</feature>
<evidence type="ECO:0000256" key="4">
    <source>
        <dbReference type="ARBA" id="ARBA00022975"/>
    </source>
</evidence>
<dbReference type="Proteomes" id="UP001168167">
    <property type="component" value="Unassembled WGS sequence"/>
</dbReference>
<dbReference type="NCBIfam" id="TIGR00670">
    <property type="entry name" value="asp_carb_tr"/>
    <property type="match status" value="1"/>
</dbReference>
<name>A0ABT7QN86_9GAMM</name>
<evidence type="ECO:0000256" key="1">
    <source>
        <dbReference type="ARBA" id="ARBA00004852"/>
    </source>
</evidence>
<dbReference type="EMBL" id="JANQAO010000003">
    <property type="protein sequence ID" value="MDM5147993.1"/>
    <property type="molecule type" value="Genomic_DNA"/>
</dbReference>
<dbReference type="NCBIfam" id="NF002032">
    <property type="entry name" value="PRK00856.1"/>
    <property type="match status" value="1"/>
</dbReference>
<comment type="caution">
    <text evidence="10">The sequence shown here is derived from an EMBL/GenBank/DDBJ whole genome shotgun (WGS) entry which is preliminary data.</text>
</comment>
<feature type="binding site" evidence="7">
    <location>
        <position position="58"/>
    </location>
    <ligand>
        <name>carbamoyl phosphate</name>
        <dbReference type="ChEBI" id="CHEBI:58228"/>
    </ligand>
</feature>
<dbReference type="InterPro" id="IPR036901">
    <property type="entry name" value="Asp/Orn_carbamoylTrfase_sf"/>
</dbReference>
<dbReference type="PANTHER" id="PTHR45753:SF6">
    <property type="entry name" value="ASPARTATE CARBAMOYLTRANSFERASE"/>
    <property type="match status" value="1"/>
</dbReference>
<dbReference type="EC" id="2.1.3.2" evidence="7"/>
<keyword evidence="11" id="KW-1185">Reference proteome</keyword>
<evidence type="ECO:0000256" key="6">
    <source>
        <dbReference type="ARBA" id="ARBA00048859"/>
    </source>
</evidence>
<dbReference type="Pfam" id="PF02729">
    <property type="entry name" value="OTCace_N"/>
    <property type="match status" value="1"/>
</dbReference>
<comment type="subunit">
    <text evidence="7">Heterododecamer (2C3:3R2) of six catalytic PyrB chains organized as two trimers (C3), and six regulatory PyrI chains organized as three dimers (R2).</text>
</comment>
<keyword evidence="3 7" id="KW-0808">Transferase</keyword>
<feature type="binding site" evidence="7">
    <location>
        <position position="267"/>
    </location>
    <ligand>
        <name>carbamoyl phosphate</name>
        <dbReference type="ChEBI" id="CHEBI:58228"/>
    </ligand>
</feature>
<dbReference type="PRINTS" id="PR00101">
    <property type="entry name" value="ATCASE"/>
</dbReference>
<proteinExistence type="inferred from homology"/>
<gene>
    <name evidence="7" type="primary">pyrB</name>
    <name evidence="10" type="ORF">NQX30_06380</name>
</gene>
<comment type="similarity">
    <text evidence="2 7">Belongs to the aspartate/ornithine carbamoyltransferase superfamily. ATCase family.</text>
</comment>
<feature type="binding site" evidence="7">
    <location>
        <position position="141"/>
    </location>
    <ligand>
        <name>carbamoyl phosphate</name>
        <dbReference type="ChEBI" id="CHEBI:58228"/>
    </ligand>
</feature>
<dbReference type="Gene3D" id="3.40.50.1370">
    <property type="entry name" value="Aspartate/ornithine carbamoyltransferase"/>
    <property type="match status" value="2"/>
</dbReference>
<evidence type="ECO:0000256" key="2">
    <source>
        <dbReference type="ARBA" id="ARBA00008896"/>
    </source>
</evidence>